<proteinExistence type="predicted"/>
<organism evidence="1 2">
    <name type="scientific">Rhabditophanes sp. KR3021</name>
    <dbReference type="NCBI Taxonomy" id="114890"/>
    <lineage>
        <taxon>Eukaryota</taxon>
        <taxon>Metazoa</taxon>
        <taxon>Ecdysozoa</taxon>
        <taxon>Nematoda</taxon>
        <taxon>Chromadorea</taxon>
        <taxon>Rhabditida</taxon>
        <taxon>Tylenchina</taxon>
        <taxon>Panagrolaimomorpha</taxon>
        <taxon>Strongyloidoidea</taxon>
        <taxon>Alloionematidae</taxon>
        <taxon>Rhabditophanes</taxon>
    </lineage>
</organism>
<evidence type="ECO:0000313" key="2">
    <source>
        <dbReference type="WBParaSite" id="RSKR_0000402500.1"/>
    </source>
</evidence>
<reference evidence="2" key="1">
    <citation type="submission" date="2016-11" db="UniProtKB">
        <authorList>
            <consortium name="WormBaseParasite"/>
        </authorList>
    </citation>
    <scope>IDENTIFICATION</scope>
    <source>
        <strain evidence="2">KR3021</strain>
    </source>
</reference>
<name>A0AC35TSY4_9BILA</name>
<accession>A0AC35TSY4</accession>
<sequence>MLPNGKEGQQFREERDQEEIYYVHDRPLSTGSDSATINFLTDDRLEQHQQYDSHHYDAEEISRSQKRANYELEHQIIGPNGEILHSRNNTTGRQKNVNIQEDEVCGIVVGRLFFANGLIPY</sequence>
<dbReference type="Proteomes" id="UP000095286">
    <property type="component" value="Unplaced"/>
</dbReference>
<dbReference type="WBParaSite" id="RSKR_0000402500.1">
    <property type="protein sequence ID" value="RSKR_0000402500.1"/>
    <property type="gene ID" value="RSKR_0000402500"/>
</dbReference>
<evidence type="ECO:0000313" key="1">
    <source>
        <dbReference type="Proteomes" id="UP000095286"/>
    </source>
</evidence>
<protein>
    <submittedName>
        <fullName evidence="2">Uncharacterized protein</fullName>
    </submittedName>
</protein>